<comment type="caution">
    <text evidence="3">The sequence shown here is derived from an EMBL/GenBank/DDBJ whole genome shotgun (WGS) entry which is preliminary data.</text>
</comment>
<evidence type="ECO:0000313" key="3">
    <source>
        <dbReference type="EMBL" id="KRK37787.1"/>
    </source>
</evidence>
<keyword evidence="2" id="KW-0812">Transmembrane</keyword>
<keyword evidence="2" id="KW-0472">Membrane</keyword>
<reference evidence="3 4" key="1">
    <citation type="journal article" date="2015" name="Genome Announc.">
        <title>Expanding the biotechnology potential of lactobacilli through comparative genomics of 213 strains and associated genera.</title>
        <authorList>
            <person name="Sun Z."/>
            <person name="Harris H.M."/>
            <person name="McCann A."/>
            <person name="Guo C."/>
            <person name="Argimon S."/>
            <person name="Zhang W."/>
            <person name="Yang X."/>
            <person name="Jeffery I.B."/>
            <person name="Cooney J.C."/>
            <person name="Kagawa T.F."/>
            <person name="Liu W."/>
            <person name="Song Y."/>
            <person name="Salvetti E."/>
            <person name="Wrobel A."/>
            <person name="Rasinkangas P."/>
            <person name="Parkhill J."/>
            <person name="Rea M.C."/>
            <person name="O'Sullivan O."/>
            <person name="Ritari J."/>
            <person name="Douillard F.P."/>
            <person name="Paul Ross R."/>
            <person name="Yang R."/>
            <person name="Briner A.E."/>
            <person name="Felis G.E."/>
            <person name="de Vos W.M."/>
            <person name="Barrangou R."/>
            <person name="Klaenhammer T.R."/>
            <person name="Caufield P.W."/>
            <person name="Cui Y."/>
            <person name="Zhang H."/>
            <person name="O'Toole P.W."/>
        </authorList>
    </citation>
    <scope>NUCLEOTIDE SEQUENCE [LARGE SCALE GENOMIC DNA]</scope>
    <source>
        <strain evidence="3 4">DSM 20534</strain>
    </source>
</reference>
<dbReference type="AlphaFoldDB" id="A0A0R1GU41"/>
<organism evidence="3 4">
    <name type="scientific">Amylolactobacillus amylotrophicus DSM 20534</name>
    <dbReference type="NCBI Taxonomy" id="1423722"/>
    <lineage>
        <taxon>Bacteria</taxon>
        <taxon>Bacillati</taxon>
        <taxon>Bacillota</taxon>
        <taxon>Bacilli</taxon>
        <taxon>Lactobacillales</taxon>
        <taxon>Lactobacillaceae</taxon>
        <taxon>Amylolactobacillus</taxon>
    </lineage>
</organism>
<feature type="transmembrane region" description="Helical" evidence="2">
    <location>
        <begin position="127"/>
        <end position="144"/>
    </location>
</feature>
<dbReference type="PATRIC" id="fig|1423722.3.peg.1143"/>
<evidence type="ECO:0008006" key="5">
    <source>
        <dbReference type="Google" id="ProtNLM"/>
    </source>
</evidence>
<feature type="region of interest" description="Disordered" evidence="1">
    <location>
        <begin position="16"/>
        <end position="38"/>
    </location>
</feature>
<evidence type="ECO:0000256" key="1">
    <source>
        <dbReference type="SAM" id="MobiDB-lite"/>
    </source>
</evidence>
<name>A0A0R1GU41_9LACO</name>
<feature type="compositionally biased region" description="Low complexity" evidence="1">
    <location>
        <begin position="26"/>
        <end position="36"/>
    </location>
</feature>
<accession>A0A0R1GU41</accession>
<gene>
    <name evidence="3" type="ORF">FC62_GL001121</name>
</gene>
<feature type="transmembrane region" description="Helical" evidence="2">
    <location>
        <begin position="182"/>
        <end position="203"/>
    </location>
</feature>
<dbReference type="InterPro" id="IPR009214">
    <property type="entry name" value="DUF1129"/>
</dbReference>
<protein>
    <recommendedName>
        <fullName evidence="5">DUF1129 domain-containing protein</fullName>
    </recommendedName>
</protein>
<dbReference type="Pfam" id="PF06570">
    <property type="entry name" value="DUF1129"/>
    <property type="match status" value="1"/>
</dbReference>
<dbReference type="Proteomes" id="UP000050909">
    <property type="component" value="Unassembled WGS sequence"/>
</dbReference>
<sequence length="254" mass="28752">MGLDPKDKNKAVIEQQQELKAKQDSAAEQEASLEAATPEELRGMLTKRNEDYVFRLEKQLKEAGLTEGDAKLKVNSYLKEIIVAQRKGQPATHLYGSPQVKAQELVDPRSRQADEVKFWQKAVDNSLLYLAIFSAMFGLVGLFSKTQQQIGFITILSVGLLFGFLMTYYNDLIMRKKEDRPSMWKMMLGGIGIVFFIFLWITLTELPFLRVVNPVLPGWGSLVIAVLAYLGRRYFRAHYHITTSSFGPGPGARR</sequence>
<keyword evidence="4" id="KW-1185">Reference proteome</keyword>
<feature type="transmembrane region" description="Helical" evidence="2">
    <location>
        <begin position="215"/>
        <end position="231"/>
    </location>
</feature>
<evidence type="ECO:0000256" key="2">
    <source>
        <dbReference type="SAM" id="Phobius"/>
    </source>
</evidence>
<dbReference type="PIRSF" id="PIRSF033111">
    <property type="entry name" value="UCP033111"/>
    <property type="match status" value="1"/>
</dbReference>
<feature type="transmembrane region" description="Helical" evidence="2">
    <location>
        <begin position="150"/>
        <end position="170"/>
    </location>
</feature>
<keyword evidence="2" id="KW-1133">Transmembrane helix</keyword>
<dbReference type="EMBL" id="AZCV01000003">
    <property type="protein sequence ID" value="KRK37787.1"/>
    <property type="molecule type" value="Genomic_DNA"/>
</dbReference>
<proteinExistence type="predicted"/>
<evidence type="ECO:0000313" key="4">
    <source>
        <dbReference type="Proteomes" id="UP000050909"/>
    </source>
</evidence>
<feature type="compositionally biased region" description="Basic and acidic residues" evidence="1">
    <location>
        <begin position="16"/>
        <end position="25"/>
    </location>
</feature>